<dbReference type="Proteomes" id="UP001239265">
    <property type="component" value="Unassembled WGS sequence"/>
</dbReference>
<dbReference type="EMBL" id="JAUCQJ010000001">
    <property type="protein sequence ID" value="MDQ8747597.1"/>
    <property type="molecule type" value="Genomic_DNA"/>
</dbReference>
<evidence type="ECO:0008006" key="4">
    <source>
        <dbReference type="Google" id="ProtNLM"/>
    </source>
</evidence>
<feature type="transmembrane region" description="Helical" evidence="1">
    <location>
        <begin position="146"/>
        <end position="165"/>
    </location>
</feature>
<keyword evidence="1" id="KW-0472">Membrane</keyword>
<reference evidence="2 3" key="1">
    <citation type="submission" date="2023-06" db="EMBL/GenBank/DDBJ databases">
        <title>Nosocomial Elizabethkingia miricola genome.</title>
        <authorList>
            <person name="Morgado S."/>
            <person name="Fonseca E."/>
            <person name="Freitas F."/>
            <person name="Vicente A.C."/>
        </authorList>
    </citation>
    <scope>NUCLEOTIDE SEQUENCE [LARGE SCALE GENOMIC DNA]</scope>
    <source>
        <strain evidence="2 3">EM15</strain>
    </source>
</reference>
<keyword evidence="1" id="KW-1133">Transmembrane helix</keyword>
<gene>
    <name evidence="2" type="ORF">QT385_03020</name>
</gene>
<name>A0ABD5B2Q8_ELIMR</name>
<protein>
    <recommendedName>
        <fullName evidence="4">HTH araC/xylS-type domain-containing protein</fullName>
    </recommendedName>
</protein>
<accession>A0ABD5B2Q8</accession>
<comment type="caution">
    <text evidence="2">The sequence shown here is derived from an EMBL/GenBank/DDBJ whole genome shotgun (WGS) entry which is preliminary data.</text>
</comment>
<evidence type="ECO:0000313" key="2">
    <source>
        <dbReference type="EMBL" id="MDQ8747597.1"/>
    </source>
</evidence>
<evidence type="ECO:0000256" key="1">
    <source>
        <dbReference type="SAM" id="Phobius"/>
    </source>
</evidence>
<organism evidence="2 3">
    <name type="scientific">Elizabethkingia miricola</name>
    <name type="common">Chryseobacterium miricola</name>
    <dbReference type="NCBI Taxonomy" id="172045"/>
    <lineage>
        <taxon>Bacteria</taxon>
        <taxon>Pseudomonadati</taxon>
        <taxon>Bacteroidota</taxon>
        <taxon>Flavobacteriia</taxon>
        <taxon>Flavobacteriales</taxon>
        <taxon>Weeksellaceae</taxon>
        <taxon>Elizabethkingia</taxon>
    </lineage>
</organism>
<dbReference type="AlphaFoldDB" id="A0ABD5B2Q8"/>
<proteinExistence type="predicted"/>
<keyword evidence="1" id="KW-0812">Transmembrane</keyword>
<dbReference type="RefSeq" id="WP_078794291.1">
    <property type="nucleotide sequence ID" value="NZ_JAUCQJ010000001.1"/>
</dbReference>
<sequence>MSEDIQNKRILVLNVFEKVKNETSNRSKSSIAEYINIHFQQEFGYSRNERTYVRYYNYLVEKERNYPIDELTLLHMSKYLSFRNYEDFCENMGNERNEINEGMENQEEEKIIIININGQQITIIINPDPSTKSFNLSDFFAKQSHMGILGIILIIGTLVGSLGSLQHKSKQLKGSSLINLIMNGTADNPEATRCMYWNDSIYTATACDDKTLYRNIVPIDSLDLKNFKKITKPDTLTPENALGKIWYSKRWNKVEFFSTTNRKGTNPKNGATLRPVTEKIIEKHAHKK</sequence>
<evidence type="ECO:0000313" key="3">
    <source>
        <dbReference type="Proteomes" id="UP001239265"/>
    </source>
</evidence>